<reference evidence="1 2" key="1">
    <citation type="submission" date="2022-05" db="EMBL/GenBank/DDBJ databases">
        <title>Novel Pseudomonas spp. Isolated from a Rainbow Trout Aquaculture Facility.</title>
        <authorList>
            <person name="Testerman T."/>
            <person name="Graf J."/>
        </authorList>
    </citation>
    <scope>NUCLEOTIDE SEQUENCE [LARGE SCALE GENOMIC DNA]</scope>
    <source>
        <strain evidence="1 2">ID1025</strain>
    </source>
</reference>
<protein>
    <submittedName>
        <fullName evidence="1">Uncharacterized protein</fullName>
    </submittedName>
</protein>
<accession>A0ABT5PEF1</accession>
<comment type="caution">
    <text evidence="1">The sequence shown here is derived from an EMBL/GenBank/DDBJ whole genome shotgun (WGS) entry which is preliminary data.</text>
</comment>
<organism evidence="1 2">
    <name type="scientific">Pseudomonas rubra</name>
    <dbReference type="NCBI Taxonomy" id="2942627"/>
    <lineage>
        <taxon>Bacteria</taxon>
        <taxon>Pseudomonadati</taxon>
        <taxon>Pseudomonadota</taxon>
        <taxon>Gammaproteobacteria</taxon>
        <taxon>Pseudomonadales</taxon>
        <taxon>Pseudomonadaceae</taxon>
        <taxon>Pseudomonas</taxon>
    </lineage>
</organism>
<evidence type="ECO:0000313" key="1">
    <source>
        <dbReference type="EMBL" id="MDD1016691.1"/>
    </source>
</evidence>
<name>A0ABT5PEF1_9PSED</name>
<evidence type="ECO:0000313" key="2">
    <source>
        <dbReference type="Proteomes" id="UP001148184"/>
    </source>
</evidence>
<keyword evidence="2" id="KW-1185">Reference proteome</keyword>
<dbReference type="RefSeq" id="WP_273895329.1">
    <property type="nucleotide sequence ID" value="NZ_JAMDGP010000063.1"/>
</dbReference>
<gene>
    <name evidence="1" type="ORF">M5G17_23775</name>
</gene>
<sequence length="111" mass="12406">MSPHPARPYTSSAGQIIISSSEHCSIGCFINQYVESRGLQSDAGFSNEVTAALRDFFCAAPVKMFELNAWLDNRLGLKALHPDYLCIIDEFGDFPVRMNPPSRLQEQRSKP</sequence>
<dbReference type="Proteomes" id="UP001148184">
    <property type="component" value="Unassembled WGS sequence"/>
</dbReference>
<dbReference type="EMBL" id="JAMDGZ010000060">
    <property type="protein sequence ID" value="MDD1016691.1"/>
    <property type="molecule type" value="Genomic_DNA"/>
</dbReference>
<proteinExistence type="predicted"/>